<dbReference type="AlphaFoldDB" id="A0A0S2IC39"/>
<sequence>MEKTHLNFEQGELDNLLENLKQEASQLKFESAYELFINKCRNKKYPDGIFLQKHHIIPVHMGGKNDTSNLVLISTRDHAIAHWLLWKLNDSKFDQIAYRFIVSTFTNEDKEKLHREINKIVVAKYKEQNRLFYNSEFQREQGLKGGQKGGLAGTEAQFLARQVVGKQWGPIVGKSNQNSTTIEFLSKFSLWSYEGCRNPDGSFILKNKGKTCPDETICEKFNVLVPPKDTFIAVLQVLESFAPGSIKKNAVLYKCLRLNYLSARYYGWRLLRTITRSEVEEGALDNLSVDFLTEEIIVD</sequence>
<evidence type="ECO:0000313" key="2">
    <source>
        <dbReference type="EMBL" id="ALO20951.1"/>
    </source>
</evidence>
<dbReference type="EMBL" id="KT624746">
    <property type="protein sequence ID" value="ALO20951.1"/>
    <property type="molecule type" value="Genomic_DNA"/>
</dbReference>
<keyword evidence="2" id="KW-0255">Endonuclease</keyword>
<keyword evidence="2" id="KW-0378">Hydrolase</keyword>
<proteinExistence type="predicted"/>
<feature type="domain" description="HNH" evidence="1">
    <location>
        <begin position="50"/>
        <end position="79"/>
    </location>
</feature>
<keyword evidence="2" id="KW-0934">Plastid</keyword>
<keyword evidence="2" id="KW-0150">Chloroplast</keyword>
<accession>A0A0S2IC39</accession>
<dbReference type="InterPro" id="IPR002711">
    <property type="entry name" value="HNH"/>
</dbReference>
<dbReference type="GO" id="GO:0008270">
    <property type="term" value="F:zinc ion binding"/>
    <property type="evidence" value="ECO:0007669"/>
    <property type="project" value="InterPro"/>
</dbReference>
<gene>
    <name evidence="2" type="primary">orf299</name>
</gene>
<geneLocation type="chloroplast" evidence="2"/>
<dbReference type="CDD" id="cd00085">
    <property type="entry name" value="HNHc"/>
    <property type="match status" value="1"/>
</dbReference>
<name>A0A0S2IC39_9CHLO</name>
<dbReference type="InterPro" id="IPR003615">
    <property type="entry name" value="HNH_nuc"/>
</dbReference>
<dbReference type="Pfam" id="PF01844">
    <property type="entry name" value="HNH"/>
    <property type="match status" value="1"/>
</dbReference>
<protein>
    <submittedName>
        <fullName evidence="2">Putative HNH homing endonuclease</fullName>
    </submittedName>
</protein>
<dbReference type="GO" id="GO:0003676">
    <property type="term" value="F:nucleic acid binding"/>
    <property type="evidence" value="ECO:0007669"/>
    <property type="project" value="InterPro"/>
</dbReference>
<organism evidence="2">
    <name type="scientific">Microglena monadina</name>
    <dbReference type="NCBI Taxonomy" id="47904"/>
    <lineage>
        <taxon>Eukaryota</taxon>
        <taxon>Viridiplantae</taxon>
        <taxon>Chlorophyta</taxon>
        <taxon>core chlorophytes</taxon>
        <taxon>Chlorophyceae</taxon>
        <taxon>CS clade</taxon>
        <taxon>Chlamydomonadales</taxon>
        <taxon>Chlamydomonadaceae</taxon>
        <taxon>Microglena</taxon>
    </lineage>
</organism>
<dbReference type="GO" id="GO:0004519">
    <property type="term" value="F:endonuclease activity"/>
    <property type="evidence" value="ECO:0007669"/>
    <property type="project" value="UniProtKB-KW"/>
</dbReference>
<evidence type="ECO:0000259" key="1">
    <source>
        <dbReference type="Pfam" id="PF01844"/>
    </source>
</evidence>
<reference evidence="2" key="1">
    <citation type="journal article" date="2015" name="BMC Evol. Biol.">
        <title>Chloroplast phylogenomic analysis of chlorophyte green algae identifies a novel lineage sister to the Sphaeropleales (Chlorophyceae).</title>
        <authorList>
            <person name="Lemieux C."/>
            <person name="Vincent A.T."/>
            <person name="Labarre A."/>
            <person name="Otis C."/>
            <person name="Turmel M."/>
        </authorList>
    </citation>
    <scope>NUCLEOTIDE SEQUENCE</scope>
</reference>
<keyword evidence="2" id="KW-0540">Nuclease</keyword>